<organism evidence="2 3">
    <name type="scientific">Trametes pubescens</name>
    <name type="common">White-rot fungus</name>
    <dbReference type="NCBI Taxonomy" id="154538"/>
    <lineage>
        <taxon>Eukaryota</taxon>
        <taxon>Fungi</taxon>
        <taxon>Dikarya</taxon>
        <taxon>Basidiomycota</taxon>
        <taxon>Agaricomycotina</taxon>
        <taxon>Agaricomycetes</taxon>
        <taxon>Polyporales</taxon>
        <taxon>Polyporaceae</taxon>
        <taxon>Trametes</taxon>
    </lineage>
</organism>
<gene>
    <name evidence="2" type="ORF">TRAPUB_2255</name>
</gene>
<accession>A0A1M2VH75</accession>
<evidence type="ECO:0000313" key="2">
    <source>
        <dbReference type="EMBL" id="OJT06886.1"/>
    </source>
</evidence>
<evidence type="ECO:0000313" key="3">
    <source>
        <dbReference type="Proteomes" id="UP000184267"/>
    </source>
</evidence>
<evidence type="ECO:0000256" key="1">
    <source>
        <dbReference type="SAM" id="MobiDB-lite"/>
    </source>
</evidence>
<proteinExistence type="predicted"/>
<name>A0A1M2VH75_TRAPU</name>
<keyword evidence="3" id="KW-1185">Reference proteome</keyword>
<sequence length="67" mass="7278">MSLGVDKGAGADRHGDRNDKGAGEVHRLPTEEVLLEREMISDRRPSLPSPDNTLGSRLQVKPETDAV</sequence>
<reference evidence="2 3" key="1">
    <citation type="submission" date="2016-10" db="EMBL/GenBank/DDBJ databases">
        <title>Genome sequence of the basidiomycete white-rot fungus Trametes pubescens.</title>
        <authorList>
            <person name="Makela M.R."/>
            <person name="Granchi Z."/>
            <person name="Peng M."/>
            <person name="De Vries R.P."/>
            <person name="Grigoriev I."/>
            <person name="Riley R."/>
            <person name="Hilden K."/>
        </authorList>
    </citation>
    <scope>NUCLEOTIDE SEQUENCE [LARGE SCALE GENOMIC DNA]</scope>
    <source>
        <strain evidence="2 3">FBCC735</strain>
    </source>
</reference>
<comment type="caution">
    <text evidence="2">The sequence shown here is derived from an EMBL/GenBank/DDBJ whole genome shotgun (WGS) entry which is preliminary data.</text>
</comment>
<protein>
    <submittedName>
        <fullName evidence="2">Uncharacterized protein</fullName>
    </submittedName>
</protein>
<dbReference type="AlphaFoldDB" id="A0A1M2VH75"/>
<dbReference type="Proteomes" id="UP000184267">
    <property type="component" value="Unassembled WGS sequence"/>
</dbReference>
<dbReference type="EMBL" id="MNAD01001244">
    <property type="protein sequence ID" value="OJT06886.1"/>
    <property type="molecule type" value="Genomic_DNA"/>
</dbReference>
<feature type="region of interest" description="Disordered" evidence="1">
    <location>
        <begin position="1"/>
        <end position="67"/>
    </location>
</feature>
<feature type="compositionally biased region" description="Basic and acidic residues" evidence="1">
    <location>
        <begin position="9"/>
        <end position="45"/>
    </location>
</feature>